<dbReference type="EMBL" id="QSFT01000005">
    <property type="protein sequence ID" value="RHA77729.1"/>
    <property type="molecule type" value="Genomic_DNA"/>
</dbReference>
<dbReference type="Pfam" id="PF13149">
    <property type="entry name" value="Mfa_like_1"/>
    <property type="match status" value="1"/>
</dbReference>
<dbReference type="CDD" id="cd13121">
    <property type="entry name" value="BF2867_like_C"/>
    <property type="match status" value="1"/>
</dbReference>
<organism evidence="2 3">
    <name type="scientific">Phocaeicola coprophilus</name>
    <dbReference type="NCBI Taxonomy" id="387090"/>
    <lineage>
        <taxon>Bacteria</taxon>
        <taxon>Pseudomonadati</taxon>
        <taxon>Bacteroidota</taxon>
        <taxon>Bacteroidia</taxon>
        <taxon>Bacteroidales</taxon>
        <taxon>Bacteroidaceae</taxon>
        <taxon>Phocaeicola</taxon>
    </lineage>
</organism>
<evidence type="ECO:0000313" key="2">
    <source>
        <dbReference type="EMBL" id="RHA77729.1"/>
    </source>
</evidence>
<dbReference type="GO" id="GO:0008233">
    <property type="term" value="F:peptidase activity"/>
    <property type="evidence" value="ECO:0007669"/>
    <property type="project" value="InterPro"/>
</dbReference>
<feature type="domain" description="Ig protease IdeS" evidence="1">
    <location>
        <begin position="217"/>
        <end position="435"/>
    </location>
</feature>
<dbReference type="SUPFAM" id="SSF54001">
    <property type="entry name" value="Cysteine proteinases"/>
    <property type="match status" value="1"/>
</dbReference>
<protein>
    <recommendedName>
        <fullName evidence="1">Ig protease IdeS domain-containing protein</fullName>
    </recommendedName>
</protein>
<dbReference type="InterPro" id="IPR025049">
    <property type="entry name" value="Mfa-like_1"/>
</dbReference>
<sequence>MRNIGIPTDQSNEKNHSDADVLFATTTVGASDAVATLQFNHALHRININLKGTIPDDLTIEVKSLANGQISLKDGNATANLSADYVWIKPYRISNESYSLIILPQETQAFCSGEGLIRLTTEGKSASYTFNGNAEKFDAGMQTTLNLTLKTEDSNVDLEFSNQTYWVYGVTAPDFPGKENIYSARPGVKKFEDGLWFRYANETMYPPLLFEEEYLTWKEGSGWFDCNKTFNYYGDGNMCWAAAASNLIHWWLAQNQKYIEAYDKEYGPEYKDLSRPEKYNRMTESNQQHSEVFNFFKSSFDNLGSWDTGGVNWFINGNKKNLIHCSQKNFHGFFSKVFSEDDAVAKGTSDTSKETFNLWFKNAFRYNQAIGFAAYDFAGPNTKSHSMVIWGAEFDAEGNVAYVYICDNNRAEDEPNHASLQRYKVVYEKSNVPEMKGDYAYLTPLDNIDGTPSKARFRFTSLTLVDLRLDLWQKAFPNVK</sequence>
<gene>
    <name evidence="2" type="ORF">DW921_03655</name>
</gene>
<dbReference type="InterPro" id="IPR015117">
    <property type="entry name" value="IdeS"/>
</dbReference>
<proteinExistence type="predicted"/>
<evidence type="ECO:0000259" key="1">
    <source>
        <dbReference type="Pfam" id="PF09028"/>
    </source>
</evidence>
<dbReference type="InterPro" id="IPR038765">
    <property type="entry name" value="Papain-like_cys_pep_sf"/>
</dbReference>
<dbReference type="Pfam" id="PF09028">
    <property type="entry name" value="Mac-1"/>
    <property type="match status" value="1"/>
</dbReference>
<dbReference type="AlphaFoldDB" id="A0A413T312"/>
<name>A0A413T312_9BACT</name>
<dbReference type="Proteomes" id="UP000283855">
    <property type="component" value="Unassembled WGS sequence"/>
</dbReference>
<comment type="caution">
    <text evidence="2">The sequence shown here is derived from an EMBL/GenBank/DDBJ whole genome shotgun (WGS) entry which is preliminary data.</text>
</comment>
<dbReference type="Gene3D" id="2.60.40.2630">
    <property type="match status" value="1"/>
</dbReference>
<accession>A0A413T312</accession>
<dbReference type="Gene3D" id="3.90.70.10">
    <property type="entry name" value="Cysteine proteinases"/>
    <property type="match status" value="1"/>
</dbReference>
<reference evidence="2 3" key="1">
    <citation type="submission" date="2018-08" db="EMBL/GenBank/DDBJ databases">
        <title>A genome reference for cultivated species of the human gut microbiota.</title>
        <authorList>
            <person name="Zou Y."/>
            <person name="Xue W."/>
            <person name="Luo G."/>
        </authorList>
    </citation>
    <scope>NUCLEOTIDE SEQUENCE [LARGE SCALE GENOMIC DNA]</scope>
    <source>
        <strain evidence="2 3">AM42-38</strain>
    </source>
</reference>
<evidence type="ECO:0000313" key="3">
    <source>
        <dbReference type="Proteomes" id="UP000283855"/>
    </source>
</evidence>